<feature type="binding site" evidence="1">
    <location>
        <position position="21"/>
    </location>
    <ligand>
        <name>Zn(2+)</name>
        <dbReference type="ChEBI" id="CHEBI:29105"/>
    </ligand>
</feature>
<dbReference type="Pfam" id="PF13847">
    <property type="entry name" value="Methyltransf_31"/>
    <property type="match status" value="1"/>
</dbReference>
<accession>A0A9X3ATT1</accession>
<keyword evidence="1" id="KW-0862">Zinc</keyword>
<dbReference type="EMBL" id="JAMTCC010000015">
    <property type="protein sequence ID" value="MCT7945782.1"/>
    <property type="molecule type" value="Genomic_DNA"/>
</dbReference>
<evidence type="ECO:0000256" key="2">
    <source>
        <dbReference type="PIRSR" id="PIRSR018249-2"/>
    </source>
</evidence>
<reference evidence="5" key="1">
    <citation type="journal article" date="2023" name="Int. J. Syst. Evol. Microbiol.">
        <title>&lt;i&gt;Shewanella septentrionalis&lt;/i&gt; sp. nov. and &lt;i&gt;Shewanella holmiensis&lt;/i&gt; sp. nov., isolated from Baltic Sea water and sediments.</title>
        <authorList>
            <person name="Martin-Rodriguez A.J."/>
            <person name="Thorell K."/>
            <person name="Joffre E."/>
            <person name="Jensie-Markopoulos S."/>
            <person name="Moore E.R.B."/>
            <person name="Sjoling A."/>
        </authorList>
    </citation>
    <scope>NUCLEOTIDE SEQUENCE</scope>
    <source>
        <strain evidence="5">SP1W3</strain>
    </source>
</reference>
<dbReference type="SUPFAM" id="SSF53335">
    <property type="entry name" value="S-adenosyl-L-methionine-dependent methyltransferases"/>
    <property type="match status" value="1"/>
</dbReference>
<dbReference type="GO" id="GO:0046872">
    <property type="term" value="F:metal ion binding"/>
    <property type="evidence" value="ECO:0007669"/>
    <property type="project" value="UniProtKB-KW"/>
</dbReference>
<dbReference type="Pfam" id="PF21302">
    <property type="entry name" value="Zn_ribbon_RlmA"/>
    <property type="match status" value="1"/>
</dbReference>
<dbReference type="NCBIfam" id="NF008300">
    <property type="entry name" value="PRK11088.1"/>
    <property type="match status" value="1"/>
</dbReference>
<dbReference type="Proteomes" id="UP001155604">
    <property type="component" value="Unassembled WGS sequence"/>
</dbReference>
<dbReference type="PANTHER" id="PTHR43460:SF1">
    <property type="entry name" value="METHYLTRANSFERASE TYPE 11 DOMAIN-CONTAINING PROTEIN"/>
    <property type="match status" value="1"/>
</dbReference>
<dbReference type="InterPro" id="IPR052939">
    <property type="entry name" value="23S_rRNA_MeTrnsfrase_RlmA"/>
</dbReference>
<evidence type="ECO:0000313" key="6">
    <source>
        <dbReference type="Proteomes" id="UP001155604"/>
    </source>
</evidence>
<evidence type="ECO:0000256" key="1">
    <source>
        <dbReference type="PIRSR" id="PIRSR018249-1"/>
    </source>
</evidence>
<gene>
    <name evidence="5" type="primary">rlmA</name>
    <name evidence="5" type="ORF">NE536_10445</name>
</gene>
<feature type="binding site" evidence="2">
    <location>
        <position position="67"/>
    </location>
    <ligand>
        <name>S-adenosyl-L-methionine</name>
        <dbReference type="ChEBI" id="CHEBI:59789"/>
    </ligand>
</feature>
<feature type="domain" description="23S rRNA (guanine(745)-N(1))-methyltransferase N-terminal" evidence="4">
    <location>
        <begin position="3"/>
        <end position="46"/>
    </location>
</feature>
<dbReference type="CDD" id="cd02440">
    <property type="entry name" value="AdoMet_MTases"/>
    <property type="match status" value="1"/>
</dbReference>
<dbReference type="EC" id="2.1.1.187" evidence="5"/>
<dbReference type="PANTHER" id="PTHR43460">
    <property type="entry name" value="METHYLTRANSFERASE"/>
    <property type="match status" value="1"/>
</dbReference>
<dbReference type="RefSeq" id="WP_261272653.1">
    <property type="nucleotide sequence ID" value="NZ_JAMTCC010000015.1"/>
</dbReference>
<protein>
    <submittedName>
        <fullName evidence="5">23S rRNA (Guanine(745)-N(1))-methyltransferase</fullName>
        <ecNumber evidence="5">2.1.1.187</ecNumber>
    </submittedName>
</protein>
<dbReference type="PIRSF" id="PIRSF018249">
    <property type="entry name" value="MyrA_prd"/>
    <property type="match status" value="1"/>
</dbReference>
<proteinExistence type="predicted"/>
<dbReference type="InterPro" id="IPR048647">
    <property type="entry name" value="RlmA_N"/>
</dbReference>
<evidence type="ECO:0000313" key="5">
    <source>
        <dbReference type="EMBL" id="MCT7945782.1"/>
    </source>
</evidence>
<keyword evidence="1" id="KW-0479">Metal-binding</keyword>
<feature type="binding site" evidence="2">
    <location>
        <begin position="95"/>
        <end position="96"/>
    </location>
    <ligand>
        <name>S-adenosyl-L-methionine</name>
        <dbReference type="ChEBI" id="CHEBI:59789"/>
    </ligand>
</feature>
<evidence type="ECO:0000259" key="3">
    <source>
        <dbReference type="Pfam" id="PF13847"/>
    </source>
</evidence>
<feature type="binding site" evidence="2">
    <location>
        <position position="185"/>
    </location>
    <ligand>
        <name>S-adenosyl-L-methionine</name>
        <dbReference type="ChEBI" id="CHEBI:59789"/>
    </ligand>
</feature>
<dbReference type="Gene3D" id="3.40.50.150">
    <property type="entry name" value="Vaccinia Virus protein VP39"/>
    <property type="match status" value="1"/>
</dbReference>
<feature type="binding site" evidence="1">
    <location>
        <position position="5"/>
    </location>
    <ligand>
        <name>Zn(2+)</name>
        <dbReference type="ChEBI" id="CHEBI:29105"/>
    </ligand>
</feature>
<comment type="caution">
    <text evidence="5">The sequence shown here is derived from an EMBL/GenBank/DDBJ whole genome shotgun (WGS) entry which is preliminary data.</text>
</comment>
<sequence>MHYLCPLCSAPLTLTDRTWGCPQQHKFDMAKEGYVNLLPVQKKNSKDPGDNKQMMFARREFLNEGYYQDLSDRVNALALEFGAEAKQILDIGCGEGYYSQRLFNVLSQHHDCDLQGIDISKSAIKYAAKRYPNLAFCVASAYEMPIASQSVDLAIRIYAPSKVEELQRIMADCGILITVSPGPSHHFALKQQIYAEPRLHPVSAAHIPGFECLHQERLISQLELTKSEHIAHFLEMTPYAWKFTDEQKQAFALQGLSCELDFQIEVHRISR</sequence>
<feature type="binding site" evidence="1">
    <location>
        <position position="8"/>
    </location>
    <ligand>
        <name>Zn(2+)</name>
        <dbReference type="ChEBI" id="CHEBI:29105"/>
    </ligand>
</feature>
<dbReference type="AlphaFoldDB" id="A0A9X3ATT1"/>
<dbReference type="InterPro" id="IPR016718">
    <property type="entry name" value="rRNA_m1G-MeTrfase_A_prd"/>
</dbReference>
<organism evidence="5 6">
    <name type="scientific">Shewanella septentrionalis</name>
    <dbReference type="NCBI Taxonomy" id="2952223"/>
    <lineage>
        <taxon>Bacteria</taxon>
        <taxon>Pseudomonadati</taxon>
        <taxon>Pseudomonadota</taxon>
        <taxon>Gammaproteobacteria</taxon>
        <taxon>Alteromonadales</taxon>
        <taxon>Shewanellaceae</taxon>
        <taxon>Shewanella</taxon>
    </lineage>
</organism>
<keyword evidence="6" id="KW-1185">Reference proteome</keyword>
<dbReference type="GO" id="GO:0052911">
    <property type="term" value="F:23S rRNA (guanine(745)-N(1))-methyltransferase activity"/>
    <property type="evidence" value="ECO:0007669"/>
    <property type="project" value="UniProtKB-EC"/>
</dbReference>
<name>A0A9X3ATT1_9GAMM</name>
<keyword evidence="5" id="KW-0489">Methyltransferase</keyword>
<dbReference type="InterPro" id="IPR025714">
    <property type="entry name" value="Methyltranfer_dom"/>
</dbReference>
<dbReference type="InterPro" id="IPR029063">
    <property type="entry name" value="SAM-dependent_MTases_sf"/>
</dbReference>
<keyword evidence="2" id="KW-0949">S-adenosyl-L-methionine</keyword>
<keyword evidence="5" id="KW-0808">Transferase</keyword>
<feature type="binding site" evidence="1">
    <location>
        <position position="25"/>
    </location>
    <ligand>
        <name>Zn(2+)</name>
        <dbReference type="ChEBI" id="CHEBI:29105"/>
    </ligand>
</feature>
<evidence type="ECO:0000259" key="4">
    <source>
        <dbReference type="Pfam" id="PF21302"/>
    </source>
</evidence>
<feature type="domain" description="Methyltransferase" evidence="3">
    <location>
        <begin position="85"/>
        <end position="200"/>
    </location>
</feature>